<gene>
    <name evidence="1" type="ORF">C1D09_025355</name>
</gene>
<protein>
    <recommendedName>
        <fullName evidence="3">Arc-like DNA binding domain-containing protein</fullName>
    </recommendedName>
</protein>
<sequence length="202" mass="21720">MTTKKFGGRPKREPEPGERVHLGFRVTPDMKARVESAASDSGRSISQEAEYRLERSFERADLLADVLSTTFGPELGGVLMMIGSAMRDVGGQAGFAGTFTLEGAQQWFDNPYAFDQAVAAANRIFEALRPEGEPKAPEHFEALTEINPALAGIAEHFGAGFANAVIEAVVGEGRTARLQKDGATIAGMLGPIAERLRKGKRQ</sequence>
<dbReference type="GO" id="GO:0006355">
    <property type="term" value="P:regulation of DNA-templated transcription"/>
    <property type="evidence" value="ECO:0007669"/>
    <property type="project" value="InterPro"/>
</dbReference>
<comment type="caution">
    <text evidence="1">The sequence shown here is derived from an EMBL/GenBank/DDBJ whole genome shotgun (WGS) entry which is preliminary data.</text>
</comment>
<evidence type="ECO:0008006" key="3">
    <source>
        <dbReference type="Google" id="ProtNLM"/>
    </source>
</evidence>
<reference evidence="1" key="1">
    <citation type="submission" date="2019-07" db="EMBL/GenBank/DDBJ databases">
        <title>Mesorhizobum intechiensis sp. nov. isolated from nodules of Lotus tenuis growing in lowlands of the Flooding Pampa, Argentina.</title>
        <authorList>
            <person name="Estrella M.J."/>
            <person name="Torres Tejerizo G.A."/>
            <person name="Cumpa Velazquez L.M."/>
            <person name="Fontana F."/>
            <person name="Hansen L."/>
            <person name="Pistorio M."/>
            <person name="Sannazzaro A.I."/>
        </authorList>
    </citation>
    <scope>NUCLEOTIDE SEQUENCE</scope>
    <source>
        <strain evidence="1">BD68</strain>
    </source>
</reference>
<dbReference type="EMBL" id="PNOT02000297">
    <property type="protein sequence ID" value="TSE03754.1"/>
    <property type="molecule type" value="Genomic_DNA"/>
</dbReference>
<proteinExistence type="predicted"/>
<name>A0A8T9AMC9_9HYPH</name>
<evidence type="ECO:0000313" key="2">
    <source>
        <dbReference type="Proteomes" id="UP000235507"/>
    </source>
</evidence>
<keyword evidence="2" id="KW-1185">Reference proteome</keyword>
<dbReference type="RefSeq" id="WP_143976827.1">
    <property type="nucleotide sequence ID" value="NZ_PNOT02000297.1"/>
</dbReference>
<accession>A0A8T9AMC9</accession>
<dbReference type="AlphaFoldDB" id="A0A8T9AMC9"/>
<dbReference type="SUPFAM" id="SSF47598">
    <property type="entry name" value="Ribbon-helix-helix"/>
    <property type="match status" value="1"/>
</dbReference>
<dbReference type="InterPro" id="IPR013321">
    <property type="entry name" value="Arc_rbn_hlx_hlx"/>
</dbReference>
<evidence type="ECO:0000313" key="1">
    <source>
        <dbReference type="EMBL" id="TSE03754.1"/>
    </source>
</evidence>
<organism evidence="1 2">
    <name type="scientific">Mesorhizobium intechi</name>
    <dbReference type="NCBI Taxonomy" id="537601"/>
    <lineage>
        <taxon>Bacteria</taxon>
        <taxon>Pseudomonadati</taxon>
        <taxon>Pseudomonadota</taxon>
        <taxon>Alphaproteobacteria</taxon>
        <taxon>Hyphomicrobiales</taxon>
        <taxon>Phyllobacteriaceae</taxon>
        <taxon>Mesorhizobium</taxon>
    </lineage>
</organism>
<dbReference type="OrthoDB" id="9961029at2"/>
<dbReference type="Proteomes" id="UP000235507">
    <property type="component" value="Unassembled WGS sequence"/>
</dbReference>
<dbReference type="Gene3D" id="1.10.1220.10">
    <property type="entry name" value="Met repressor-like"/>
    <property type="match status" value="1"/>
</dbReference>
<dbReference type="InterPro" id="IPR010985">
    <property type="entry name" value="Ribbon_hlx_hlx"/>
</dbReference>